<dbReference type="WBParaSite" id="TTAC_0000513101-mRNA-1">
    <property type="protein sequence ID" value="TTAC_0000513101-mRNA-1"/>
    <property type="gene ID" value="TTAC_0000513101"/>
</dbReference>
<proteinExistence type="predicted"/>
<dbReference type="AlphaFoldDB" id="A0A0R3WWJ1"/>
<organism evidence="1">
    <name type="scientific">Hydatigena taeniaeformis</name>
    <name type="common">Feline tapeworm</name>
    <name type="synonym">Taenia taeniaeformis</name>
    <dbReference type="NCBI Taxonomy" id="6205"/>
    <lineage>
        <taxon>Eukaryota</taxon>
        <taxon>Metazoa</taxon>
        <taxon>Spiralia</taxon>
        <taxon>Lophotrochozoa</taxon>
        <taxon>Platyhelminthes</taxon>
        <taxon>Cestoda</taxon>
        <taxon>Eucestoda</taxon>
        <taxon>Cyclophyllidea</taxon>
        <taxon>Taeniidae</taxon>
        <taxon>Hydatigera</taxon>
    </lineage>
</organism>
<sequence>LLVDGLGGMVLRIDDASLPPSHSYLPLVRLQGALKVPQKVPSSLPLVVLPLSREWWVLLLLVRSCKKQVIASSVSSTKCAQVKRGH</sequence>
<name>A0A0R3WWJ1_HYDTA</name>
<reference evidence="1" key="1">
    <citation type="submission" date="2017-02" db="UniProtKB">
        <authorList>
            <consortium name="WormBaseParasite"/>
        </authorList>
    </citation>
    <scope>IDENTIFICATION</scope>
</reference>
<accession>A0A0R3WWJ1</accession>
<protein>
    <submittedName>
        <fullName evidence="1">Ovule protein</fullName>
    </submittedName>
</protein>
<evidence type="ECO:0000313" key="1">
    <source>
        <dbReference type="WBParaSite" id="TTAC_0000513101-mRNA-1"/>
    </source>
</evidence>